<reference evidence="1" key="1">
    <citation type="journal article" date="2013" name="Environ. Microbiol.">
        <title>Microbiota from the distal guts of lean and obese adolescents exhibit partial functional redundancy besides clear differences in community structure.</title>
        <authorList>
            <person name="Ferrer M."/>
            <person name="Ruiz A."/>
            <person name="Lanza F."/>
            <person name="Haange S.B."/>
            <person name="Oberbach A."/>
            <person name="Till H."/>
            <person name="Bargiela R."/>
            <person name="Campoy C."/>
            <person name="Segura M.T."/>
            <person name="Richter M."/>
            <person name="von Bergen M."/>
            <person name="Seifert J."/>
            <person name="Suarez A."/>
        </authorList>
    </citation>
    <scope>NUCLEOTIDE SEQUENCE</scope>
</reference>
<sequence length="179" mass="20599">KELGRLFDHNALRTLFAADPVADIHGDLTVENIICRTDVENPDKAWYIIDPNTGNLHDSPYLDYGKLLQSLHGGYEFMMMTPRCTVQENHIDFQLTRSAAYDTLFEAVCDDLRTRCGAAGLHSILAHELIHWLRLMPYKLNKDKKRAPMFYAGLVMVANDLNTWENEGKFDEKARTDRR</sequence>
<accession>K1TVA9</accession>
<gene>
    <name evidence="1" type="ORF">OBE_02221</name>
</gene>
<dbReference type="AlphaFoldDB" id="K1TVA9"/>
<comment type="caution">
    <text evidence="1">The sequence shown here is derived from an EMBL/GenBank/DDBJ whole genome shotgun (WGS) entry which is preliminary data.</text>
</comment>
<protein>
    <submittedName>
        <fullName evidence="1">Uncharacterized protein</fullName>
    </submittedName>
</protein>
<name>K1TVA9_9ZZZZ</name>
<feature type="non-terminal residue" evidence="1">
    <location>
        <position position="1"/>
    </location>
</feature>
<proteinExistence type="predicted"/>
<evidence type="ECO:0000313" key="1">
    <source>
        <dbReference type="EMBL" id="EKC73763.1"/>
    </source>
</evidence>
<organism evidence="1">
    <name type="scientific">human gut metagenome</name>
    <dbReference type="NCBI Taxonomy" id="408170"/>
    <lineage>
        <taxon>unclassified sequences</taxon>
        <taxon>metagenomes</taxon>
        <taxon>organismal metagenomes</taxon>
    </lineage>
</organism>
<dbReference type="EMBL" id="AJWZ01001445">
    <property type="protein sequence ID" value="EKC73763.1"/>
    <property type="molecule type" value="Genomic_DNA"/>
</dbReference>